<name>A0A2N8KYN7_9BURK</name>
<evidence type="ECO:0000313" key="2">
    <source>
        <dbReference type="EMBL" id="PND38551.1"/>
    </source>
</evidence>
<evidence type="ECO:0000313" key="3">
    <source>
        <dbReference type="Proteomes" id="UP000235916"/>
    </source>
</evidence>
<dbReference type="SUPFAM" id="SSF159888">
    <property type="entry name" value="YdhG-like"/>
    <property type="match status" value="1"/>
</dbReference>
<dbReference type="AlphaFoldDB" id="A0A2N8KYN7"/>
<dbReference type="EMBL" id="POSP01000003">
    <property type="protein sequence ID" value="PND38551.1"/>
    <property type="molecule type" value="Genomic_DNA"/>
</dbReference>
<dbReference type="RefSeq" id="WP_102768469.1">
    <property type="nucleotide sequence ID" value="NZ_POSP01000003.1"/>
</dbReference>
<evidence type="ECO:0000259" key="1">
    <source>
        <dbReference type="Pfam" id="PF08818"/>
    </source>
</evidence>
<dbReference type="OrthoDB" id="7619808at2"/>
<dbReference type="InterPro" id="IPR014922">
    <property type="entry name" value="YdhG-like"/>
</dbReference>
<keyword evidence="3" id="KW-1185">Reference proteome</keyword>
<dbReference type="Pfam" id="PF08818">
    <property type="entry name" value="DUF1801"/>
    <property type="match status" value="1"/>
</dbReference>
<dbReference type="Proteomes" id="UP000235916">
    <property type="component" value="Unassembled WGS sequence"/>
</dbReference>
<reference evidence="2 3" key="1">
    <citation type="submission" date="2018-01" db="EMBL/GenBank/DDBJ databases">
        <title>Draft genome sequence of Paucibacter aquatile CR182 isolated from freshwater of the Nakdong River.</title>
        <authorList>
            <person name="Choi A."/>
            <person name="Chung E.J."/>
        </authorList>
    </citation>
    <scope>NUCLEOTIDE SEQUENCE [LARGE SCALE GENOMIC DNA]</scope>
    <source>
        <strain evidence="2 3">CR182</strain>
    </source>
</reference>
<comment type="caution">
    <text evidence="2">The sequence shown here is derived from an EMBL/GenBank/DDBJ whole genome shotgun (WGS) entry which is preliminary data.</text>
</comment>
<protein>
    <recommendedName>
        <fullName evidence="1">YdhG-like domain-containing protein</fullName>
    </recommendedName>
</protein>
<sequence>MAARSIEHWLNDIRLLNEDGHSIALAVRALMKREFKPLAEEIKYGGILFASGSQHFCGLFVYKAHVSVEFGQGAAMPDEHGLLEGSGKLRRHLKLQRLADIEAKQLAHYLKLAHHQAAQAS</sequence>
<gene>
    <name evidence="2" type="ORF">C1O66_14145</name>
</gene>
<feature type="domain" description="YdhG-like" evidence="1">
    <location>
        <begin position="23"/>
        <end position="113"/>
    </location>
</feature>
<proteinExistence type="predicted"/>
<accession>A0A2N8KYN7</accession>
<organism evidence="2 3">
    <name type="scientific">Kinneretia aquatilis</name>
    <dbReference type="NCBI Taxonomy" id="2070761"/>
    <lineage>
        <taxon>Bacteria</taxon>
        <taxon>Pseudomonadati</taxon>
        <taxon>Pseudomonadota</taxon>
        <taxon>Betaproteobacteria</taxon>
        <taxon>Burkholderiales</taxon>
        <taxon>Sphaerotilaceae</taxon>
        <taxon>Roseateles</taxon>
    </lineage>
</organism>